<dbReference type="PANTHER" id="PTHR36204:SF1">
    <property type="entry name" value="N-ACETYLMANNOSAMINE-6-PHOSPHATE 2-EPIMERASE-RELATED"/>
    <property type="match status" value="1"/>
</dbReference>
<dbReference type="Gene3D" id="3.20.20.70">
    <property type="entry name" value="Aldolase class I"/>
    <property type="match status" value="1"/>
</dbReference>
<dbReference type="InterPro" id="IPR011060">
    <property type="entry name" value="RibuloseP-bd_barrel"/>
</dbReference>
<evidence type="ECO:0000313" key="7">
    <source>
        <dbReference type="EMBL" id="MFC5848779.1"/>
    </source>
</evidence>
<reference evidence="8" key="1">
    <citation type="journal article" date="2019" name="Int. J. Syst. Evol. Microbiol.">
        <title>The Global Catalogue of Microorganisms (GCM) 10K type strain sequencing project: providing services to taxonomists for standard genome sequencing and annotation.</title>
        <authorList>
            <consortium name="The Broad Institute Genomics Platform"/>
            <consortium name="The Broad Institute Genome Sequencing Center for Infectious Disease"/>
            <person name="Wu L."/>
            <person name="Ma J."/>
        </authorList>
    </citation>
    <scope>NUCLEOTIDE SEQUENCE [LARGE SCALE GENOMIC DNA]</scope>
    <source>
        <strain evidence="8">CGMCC 1.15053</strain>
    </source>
</reference>
<evidence type="ECO:0000256" key="2">
    <source>
        <dbReference type="ARBA" id="ARBA00002147"/>
    </source>
</evidence>
<comment type="caution">
    <text evidence="7">The sequence shown here is derived from an EMBL/GenBank/DDBJ whole genome shotgun (WGS) entry which is preliminary data.</text>
</comment>
<evidence type="ECO:0000256" key="4">
    <source>
        <dbReference type="ARBA" id="ARBA00023235"/>
    </source>
</evidence>
<accession>A0ABW1DKF7</accession>
<dbReference type="HAMAP" id="MF_01235">
    <property type="entry name" value="ManNAc6P_epimer"/>
    <property type="match status" value="1"/>
</dbReference>
<name>A0ABW1DKF7_9DEIO</name>
<proteinExistence type="inferred from homology"/>
<comment type="function">
    <text evidence="2 6">Converts N-acetylmannosamine-6-phosphate (ManNAc-6-P) to N-acetylglucosamine-6-phosphate (GlcNAc-6-P).</text>
</comment>
<dbReference type="NCBIfam" id="NF002231">
    <property type="entry name" value="PRK01130.1"/>
    <property type="match status" value="1"/>
</dbReference>
<dbReference type="Proteomes" id="UP001595979">
    <property type="component" value="Unassembled WGS sequence"/>
</dbReference>
<protein>
    <recommendedName>
        <fullName evidence="6">Putative N-acetylmannosamine-6-phosphate 2-epimerase</fullName>
        <ecNumber evidence="6">5.1.3.9</ecNumber>
    </recommendedName>
    <alternativeName>
        <fullName evidence="6">ManNAc-6-P epimerase</fullName>
    </alternativeName>
</protein>
<dbReference type="CDD" id="cd04729">
    <property type="entry name" value="NanE"/>
    <property type="match status" value="1"/>
</dbReference>
<dbReference type="EC" id="5.1.3.9" evidence="6"/>
<sequence>MTRPDVLERLRGQLVVSCQADAGSPLRDPGVIARLARAAEQGGAAGLRVQGFADVEAVRAVSGLPLIGLTKTSRPDTDVYITPTADEGVRLARLGCEIVALDATLRPRPEPLAQMFAAVRAAGALVMADVGTLAEARAALAAGADLVGTTLSGYTPDSPRQSGPDWALMDALRGAGLPFVAEGRLNTPADAAQALARGAQFVVVGSAITRPDVITRWFVDAVRGRSGTG</sequence>
<dbReference type="Pfam" id="PF04131">
    <property type="entry name" value="NanE"/>
    <property type="match status" value="1"/>
</dbReference>
<dbReference type="EMBL" id="JBHSOH010000011">
    <property type="protein sequence ID" value="MFC5848779.1"/>
    <property type="molecule type" value="Genomic_DNA"/>
</dbReference>
<dbReference type="InterPro" id="IPR013785">
    <property type="entry name" value="Aldolase_TIM"/>
</dbReference>
<keyword evidence="8" id="KW-1185">Reference proteome</keyword>
<keyword evidence="5 6" id="KW-0119">Carbohydrate metabolism</keyword>
<evidence type="ECO:0000256" key="1">
    <source>
        <dbReference type="ARBA" id="ARBA00000056"/>
    </source>
</evidence>
<dbReference type="SUPFAM" id="SSF51366">
    <property type="entry name" value="Ribulose-phoshate binding barrel"/>
    <property type="match status" value="1"/>
</dbReference>
<evidence type="ECO:0000256" key="5">
    <source>
        <dbReference type="ARBA" id="ARBA00023277"/>
    </source>
</evidence>
<organism evidence="7 8">
    <name type="scientific">Deinococcus petrolearius</name>
    <dbReference type="NCBI Taxonomy" id="1751295"/>
    <lineage>
        <taxon>Bacteria</taxon>
        <taxon>Thermotogati</taxon>
        <taxon>Deinococcota</taxon>
        <taxon>Deinococci</taxon>
        <taxon>Deinococcales</taxon>
        <taxon>Deinococcaceae</taxon>
        <taxon>Deinococcus</taxon>
    </lineage>
</organism>
<evidence type="ECO:0000256" key="6">
    <source>
        <dbReference type="HAMAP-Rule" id="MF_01235"/>
    </source>
</evidence>
<evidence type="ECO:0000256" key="3">
    <source>
        <dbReference type="ARBA" id="ARBA00005081"/>
    </source>
</evidence>
<dbReference type="GO" id="GO:0047465">
    <property type="term" value="F:N-acylglucosamine-6-phosphate 2-epimerase activity"/>
    <property type="evidence" value="ECO:0007669"/>
    <property type="project" value="UniProtKB-EC"/>
</dbReference>
<comment type="pathway">
    <text evidence="3 6">Amino-sugar metabolism; N-acetylneuraminate degradation; D-fructose 6-phosphate from N-acetylneuraminate: step 3/5.</text>
</comment>
<keyword evidence="4 6" id="KW-0413">Isomerase</keyword>
<evidence type="ECO:0000313" key="8">
    <source>
        <dbReference type="Proteomes" id="UP001595979"/>
    </source>
</evidence>
<comment type="catalytic activity">
    <reaction evidence="1 6">
        <text>an N-acyl-D-glucosamine 6-phosphate = an N-acyl-D-mannosamine 6-phosphate</text>
        <dbReference type="Rhea" id="RHEA:23932"/>
        <dbReference type="ChEBI" id="CHEBI:57599"/>
        <dbReference type="ChEBI" id="CHEBI:57666"/>
        <dbReference type="EC" id="5.1.3.9"/>
    </reaction>
</comment>
<dbReference type="InterPro" id="IPR007260">
    <property type="entry name" value="NanE"/>
</dbReference>
<gene>
    <name evidence="6" type="primary">nanE</name>
    <name evidence="7" type="ORF">ACFPQ6_10705</name>
</gene>
<dbReference type="RefSeq" id="WP_380049144.1">
    <property type="nucleotide sequence ID" value="NZ_JBHSOH010000011.1"/>
</dbReference>
<dbReference type="PANTHER" id="PTHR36204">
    <property type="entry name" value="N-ACETYLMANNOSAMINE-6-PHOSPHATE 2-EPIMERASE-RELATED"/>
    <property type="match status" value="1"/>
</dbReference>
<comment type="similarity">
    <text evidence="6">Belongs to the NanE family.</text>
</comment>